<dbReference type="EMBL" id="JANPWB010000013">
    <property type="protein sequence ID" value="KAJ1106529.1"/>
    <property type="molecule type" value="Genomic_DNA"/>
</dbReference>
<reference evidence="2" key="1">
    <citation type="journal article" date="2022" name="bioRxiv">
        <title>Sequencing and chromosome-scale assembly of the giantPleurodeles waltlgenome.</title>
        <authorList>
            <person name="Brown T."/>
            <person name="Elewa A."/>
            <person name="Iarovenko S."/>
            <person name="Subramanian E."/>
            <person name="Araus A.J."/>
            <person name="Petzold A."/>
            <person name="Susuki M."/>
            <person name="Suzuki K.-i.T."/>
            <person name="Hayashi T."/>
            <person name="Toyoda A."/>
            <person name="Oliveira C."/>
            <person name="Osipova E."/>
            <person name="Leigh N.D."/>
            <person name="Simon A."/>
            <person name="Yun M.H."/>
        </authorList>
    </citation>
    <scope>NUCLEOTIDE SEQUENCE</scope>
    <source>
        <strain evidence="2">20211129_DDA</strain>
        <tissue evidence="2">Liver</tissue>
    </source>
</reference>
<feature type="region of interest" description="Disordered" evidence="1">
    <location>
        <begin position="52"/>
        <end position="87"/>
    </location>
</feature>
<proteinExistence type="predicted"/>
<evidence type="ECO:0000256" key="1">
    <source>
        <dbReference type="SAM" id="MobiDB-lite"/>
    </source>
</evidence>
<gene>
    <name evidence="2" type="ORF">NDU88_003930</name>
</gene>
<accession>A0AAV7MTN1</accession>
<sequence>MSRRRRPSLVPPSSCAPGPGPRTGLRGLGLSLGFLLTAVLLLRVYLSVESGPAPDVTTGGSEVRITRLETTSNSDGGREKRLKAAGTGRQEYRLSAHDLPICVLFYTNFSPRNQRREVHQ</sequence>
<evidence type="ECO:0000313" key="2">
    <source>
        <dbReference type="EMBL" id="KAJ1106529.1"/>
    </source>
</evidence>
<organism evidence="2 3">
    <name type="scientific">Pleurodeles waltl</name>
    <name type="common">Iberian ribbed newt</name>
    <dbReference type="NCBI Taxonomy" id="8319"/>
    <lineage>
        <taxon>Eukaryota</taxon>
        <taxon>Metazoa</taxon>
        <taxon>Chordata</taxon>
        <taxon>Craniata</taxon>
        <taxon>Vertebrata</taxon>
        <taxon>Euteleostomi</taxon>
        <taxon>Amphibia</taxon>
        <taxon>Batrachia</taxon>
        <taxon>Caudata</taxon>
        <taxon>Salamandroidea</taxon>
        <taxon>Salamandridae</taxon>
        <taxon>Pleurodelinae</taxon>
        <taxon>Pleurodeles</taxon>
    </lineage>
</organism>
<keyword evidence="3" id="KW-1185">Reference proteome</keyword>
<feature type="region of interest" description="Disordered" evidence="1">
    <location>
        <begin position="1"/>
        <end position="22"/>
    </location>
</feature>
<comment type="caution">
    <text evidence="2">The sequence shown here is derived from an EMBL/GenBank/DDBJ whole genome shotgun (WGS) entry which is preliminary data.</text>
</comment>
<name>A0AAV7MTN1_PLEWA</name>
<feature type="compositionally biased region" description="Low complexity" evidence="1">
    <location>
        <begin position="11"/>
        <end position="22"/>
    </location>
</feature>
<dbReference type="Proteomes" id="UP001066276">
    <property type="component" value="Chromosome 9"/>
</dbReference>
<dbReference type="AlphaFoldDB" id="A0AAV7MTN1"/>
<protein>
    <submittedName>
        <fullName evidence="2">Uncharacterized protein</fullName>
    </submittedName>
</protein>
<evidence type="ECO:0000313" key="3">
    <source>
        <dbReference type="Proteomes" id="UP001066276"/>
    </source>
</evidence>